<dbReference type="EMBL" id="QFNY01000388">
    <property type="protein sequence ID" value="PZO97604.1"/>
    <property type="molecule type" value="Genomic_DNA"/>
</dbReference>
<dbReference type="InterPro" id="IPR000380">
    <property type="entry name" value="Topo_IA"/>
</dbReference>
<name>A0A2W5ASN7_9CORY</name>
<dbReference type="GO" id="GO:0006265">
    <property type="term" value="P:DNA topological change"/>
    <property type="evidence" value="ECO:0007669"/>
    <property type="project" value="InterPro"/>
</dbReference>
<dbReference type="GO" id="GO:0003917">
    <property type="term" value="F:DNA topoisomerase type I (single strand cut, ATP-independent) activity"/>
    <property type="evidence" value="ECO:0007669"/>
    <property type="project" value="InterPro"/>
</dbReference>
<dbReference type="AlphaFoldDB" id="A0A2W5ASN7"/>
<gene>
    <name evidence="2" type="ORF">DI609_12765</name>
</gene>
<evidence type="ECO:0000259" key="1">
    <source>
        <dbReference type="PROSITE" id="PS50880"/>
    </source>
</evidence>
<evidence type="ECO:0000313" key="2">
    <source>
        <dbReference type="EMBL" id="PZO97604.1"/>
    </source>
</evidence>
<dbReference type="PANTHER" id="PTHR42785">
    <property type="entry name" value="DNA TOPOISOMERASE, TYPE IA, CORE"/>
    <property type="match status" value="1"/>
</dbReference>
<dbReference type="SUPFAM" id="SSF56712">
    <property type="entry name" value="Prokaryotic type I DNA topoisomerase"/>
    <property type="match status" value="1"/>
</dbReference>
<feature type="non-terminal residue" evidence="2">
    <location>
        <position position="74"/>
    </location>
</feature>
<dbReference type="Gene3D" id="3.40.50.140">
    <property type="match status" value="1"/>
</dbReference>
<reference evidence="2 3" key="1">
    <citation type="submission" date="2017-11" db="EMBL/GenBank/DDBJ databases">
        <title>Infants hospitalized years apart are colonized by the same room-sourced microbial strains.</title>
        <authorList>
            <person name="Brooks B."/>
            <person name="Olm M.R."/>
            <person name="Firek B.A."/>
            <person name="Baker R."/>
            <person name="Thomas B.C."/>
            <person name="Morowitz M.J."/>
            <person name="Banfield J.F."/>
        </authorList>
    </citation>
    <scope>NUCLEOTIDE SEQUENCE [LARGE SCALE GENOMIC DNA]</scope>
    <source>
        <strain evidence="2">S2_012_000_R3_87</strain>
    </source>
</reference>
<dbReference type="Proteomes" id="UP000249451">
    <property type="component" value="Unassembled WGS sequence"/>
</dbReference>
<evidence type="ECO:0000313" key="3">
    <source>
        <dbReference type="Proteomes" id="UP000249451"/>
    </source>
</evidence>
<dbReference type="InterPro" id="IPR006171">
    <property type="entry name" value="TOPRIM_dom"/>
</dbReference>
<dbReference type="Pfam" id="PF01751">
    <property type="entry name" value="Toprim"/>
    <property type="match status" value="1"/>
</dbReference>
<feature type="domain" description="Toprim" evidence="1">
    <location>
        <begin position="9"/>
        <end position="74"/>
    </location>
</feature>
<dbReference type="GO" id="GO:0003677">
    <property type="term" value="F:DNA binding"/>
    <property type="evidence" value="ECO:0007669"/>
    <property type="project" value="InterPro"/>
</dbReference>
<dbReference type="InterPro" id="IPR023405">
    <property type="entry name" value="Topo_IA_core_domain"/>
</dbReference>
<dbReference type="PANTHER" id="PTHR42785:SF1">
    <property type="entry name" value="DNA TOPOISOMERASE"/>
    <property type="match status" value="1"/>
</dbReference>
<comment type="caution">
    <text evidence="2">The sequence shown here is derived from an EMBL/GenBank/DDBJ whole genome shotgun (WGS) entry which is preliminary data.</text>
</comment>
<proteinExistence type="predicted"/>
<sequence length="74" mass="8117">MAEATGQGKTLVIVESATKAKKIQPYLGDKYIVEASVGHIRDLPRGAADVPAKYKKESWARLGLNPEDNFTPLY</sequence>
<dbReference type="PROSITE" id="PS50880">
    <property type="entry name" value="TOPRIM"/>
    <property type="match status" value="1"/>
</dbReference>
<accession>A0A2W5ASN7</accession>
<protein>
    <recommendedName>
        <fullName evidence="1">Toprim domain-containing protein</fullName>
    </recommendedName>
</protein>
<organism evidence="2 3">
    <name type="scientific">Corynebacterium urealyticum</name>
    <dbReference type="NCBI Taxonomy" id="43771"/>
    <lineage>
        <taxon>Bacteria</taxon>
        <taxon>Bacillati</taxon>
        <taxon>Actinomycetota</taxon>
        <taxon>Actinomycetes</taxon>
        <taxon>Mycobacteriales</taxon>
        <taxon>Corynebacteriaceae</taxon>
        <taxon>Corynebacterium</taxon>
    </lineage>
</organism>